<dbReference type="GO" id="GO:0046872">
    <property type="term" value="F:metal ion binding"/>
    <property type="evidence" value="ECO:0007669"/>
    <property type="project" value="InterPro"/>
</dbReference>
<dbReference type="HOGENOM" id="CLU_134973_0_1_10"/>
<dbReference type="SUPFAM" id="SSF55008">
    <property type="entry name" value="HMA, heavy metal-associated domain"/>
    <property type="match status" value="1"/>
</dbReference>
<feature type="domain" description="HMA" evidence="1">
    <location>
        <begin position="61"/>
        <end position="120"/>
    </location>
</feature>
<name>A4BYB5_9FLAO</name>
<proteinExistence type="predicted"/>
<evidence type="ECO:0000313" key="2">
    <source>
        <dbReference type="EMBL" id="EAR13956.1"/>
    </source>
</evidence>
<dbReference type="Pfam" id="PF00403">
    <property type="entry name" value="HMA"/>
    <property type="match status" value="1"/>
</dbReference>
<dbReference type="OrthoDB" id="5513217at2"/>
<dbReference type="Gene3D" id="3.30.70.100">
    <property type="match status" value="1"/>
</dbReference>
<keyword evidence="3" id="KW-1185">Reference proteome</keyword>
<reference evidence="2 3" key="1">
    <citation type="submission" date="2006-02" db="EMBL/GenBank/DDBJ databases">
        <authorList>
            <person name="Murray A."/>
            <person name="Staley J."/>
            <person name="Ferriera S."/>
            <person name="Johnson J."/>
            <person name="Kravitz S."/>
            <person name="Halpern A."/>
            <person name="Remington K."/>
            <person name="Beeson K."/>
            <person name="Tran B."/>
            <person name="Rogers Y.-H."/>
            <person name="Friedman R."/>
            <person name="Venter J.C."/>
        </authorList>
    </citation>
    <scope>NUCLEOTIDE SEQUENCE [LARGE SCALE GENOMIC DNA]</scope>
    <source>
        <strain evidence="2 3">23-P</strain>
    </source>
</reference>
<sequence length="158" mass="17931">MQDFVSKSNKLSEKLSALVKLKINHKIKKMRKLVFIFSVFLMGFSTQGQKVERKKNAKIAFEVDGICGMCKKRIETAALKTKGIKFAIWDVKTHQLNVILNEQKTSLTTLKTNIAAAGHDIKNFKATEEAYASVHPCCMYRDSKIVIDHEGELKKQNN</sequence>
<dbReference type="eggNOG" id="COG2608">
    <property type="taxonomic scope" value="Bacteria"/>
</dbReference>
<dbReference type="InterPro" id="IPR006121">
    <property type="entry name" value="HMA_dom"/>
</dbReference>
<dbReference type="EMBL" id="AAOG01000001">
    <property type="protein sequence ID" value="EAR13956.1"/>
    <property type="molecule type" value="Genomic_DNA"/>
</dbReference>
<gene>
    <name evidence="2" type="ORF">PI23P_05642</name>
</gene>
<evidence type="ECO:0000259" key="1">
    <source>
        <dbReference type="Pfam" id="PF00403"/>
    </source>
</evidence>
<dbReference type="STRING" id="313594.PI23P_05642"/>
<dbReference type="AlphaFoldDB" id="A4BYB5"/>
<comment type="caution">
    <text evidence="2">The sequence shown here is derived from an EMBL/GenBank/DDBJ whole genome shotgun (WGS) entry which is preliminary data.</text>
</comment>
<dbReference type="Proteomes" id="UP000003053">
    <property type="component" value="Unassembled WGS sequence"/>
</dbReference>
<evidence type="ECO:0000313" key="3">
    <source>
        <dbReference type="Proteomes" id="UP000003053"/>
    </source>
</evidence>
<dbReference type="InterPro" id="IPR036163">
    <property type="entry name" value="HMA_dom_sf"/>
</dbReference>
<organism evidence="2 3">
    <name type="scientific">Polaribacter irgensii 23-P</name>
    <dbReference type="NCBI Taxonomy" id="313594"/>
    <lineage>
        <taxon>Bacteria</taxon>
        <taxon>Pseudomonadati</taxon>
        <taxon>Bacteroidota</taxon>
        <taxon>Flavobacteriia</taxon>
        <taxon>Flavobacteriales</taxon>
        <taxon>Flavobacteriaceae</taxon>
    </lineage>
</organism>
<accession>A4BYB5</accession>
<protein>
    <submittedName>
        <fullName evidence="2">Putative metal transport-related, exported protein</fullName>
    </submittedName>
</protein>